<dbReference type="AlphaFoldDB" id="A0A0D7AAT2"/>
<evidence type="ECO:0000256" key="1">
    <source>
        <dbReference type="ARBA" id="ARBA00022737"/>
    </source>
</evidence>
<dbReference type="InterPro" id="IPR046342">
    <property type="entry name" value="CBS_dom_sf"/>
</dbReference>
<feature type="domain" description="CBS" evidence="4">
    <location>
        <begin position="6"/>
        <end position="54"/>
    </location>
</feature>
<dbReference type="SMART" id="SM00116">
    <property type="entry name" value="CBS"/>
    <property type="match status" value="3"/>
</dbReference>
<dbReference type="Proteomes" id="UP000054144">
    <property type="component" value="Unassembled WGS sequence"/>
</dbReference>
<evidence type="ECO:0000256" key="3">
    <source>
        <dbReference type="SAM" id="MobiDB-lite"/>
    </source>
</evidence>
<feature type="compositionally biased region" description="Low complexity" evidence="3">
    <location>
        <begin position="340"/>
        <end position="355"/>
    </location>
</feature>
<dbReference type="GO" id="GO:0004865">
    <property type="term" value="F:protein serine/threonine phosphatase inhibitor activity"/>
    <property type="evidence" value="ECO:0007669"/>
    <property type="project" value="TreeGrafter"/>
</dbReference>
<keyword evidence="2" id="KW-0129">CBS domain</keyword>
<sequence length="355" mass="37994">DLIDVNIVSVDATSSVEDACAKLLEADVPCLLVEDSVSDFTGLFDFADINAFLTVAASSHGYHPDYLEMHPQIAQIVSAARNGPVSVSLVSNLSEKNPLETVPYDANIISLLEAFCRGAHRALVRNASSPGQFLGIVTDKKLLSWIFTHAQSTPALAEYASYALDVYALPSLHIYSLVVSCSSNEPVIEAMKKMSDEGVSSIAVLDSHISGTYISALCSSTLNVIVLPSESKQILSMPLHQFISLIKSPAGSTDGEDRYPVYAVSSTSTLLHTMEKLIATNAHRLFVTRNSSTTPSPTSSVSSNLCGIVSMIDVLSIFARLANVPDVDPTIMKQLRRRSSSSSHSSGKSRPVSIS</sequence>
<dbReference type="Gene3D" id="3.10.580.10">
    <property type="entry name" value="CBS-domain"/>
    <property type="match status" value="2"/>
</dbReference>
<dbReference type="PANTHER" id="PTHR13780:SF36">
    <property type="entry name" value="CBS DOMAIN-CONTAINING PROTEIN"/>
    <property type="match status" value="1"/>
</dbReference>
<dbReference type="SUPFAM" id="SSF54631">
    <property type="entry name" value="CBS-domain pair"/>
    <property type="match status" value="2"/>
</dbReference>
<evidence type="ECO:0000259" key="4">
    <source>
        <dbReference type="SMART" id="SM00116"/>
    </source>
</evidence>
<evidence type="ECO:0000313" key="6">
    <source>
        <dbReference type="Proteomes" id="UP000054144"/>
    </source>
</evidence>
<dbReference type="EMBL" id="KN881914">
    <property type="protein sequence ID" value="KIY47923.1"/>
    <property type="molecule type" value="Genomic_DNA"/>
</dbReference>
<feature type="domain" description="CBS" evidence="4">
    <location>
        <begin position="177"/>
        <end position="227"/>
    </location>
</feature>
<name>A0A0D7AAT2_9AGAR</name>
<organism evidence="5 6">
    <name type="scientific">Fistulina hepatica ATCC 64428</name>
    <dbReference type="NCBI Taxonomy" id="1128425"/>
    <lineage>
        <taxon>Eukaryota</taxon>
        <taxon>Fungi</taxon>
        <taxon>Dikarya</taxon>
        <taxon>Basidiomycota</taxon>
        <taxon>Agaricomycotina</taxon>
        <taxon>Agaricomycetes</taxon>
        <taxon>Agaricomycetidae</taxon>
        <taxon>Agaricales</taxon>
        <taxon>Fistulinaceae</taxon>
        <taxon>Fistulina</taxon>
    </lineage>
</organism>
<dbReference type="Pfam" id="PF00571">
    <property type="entry name" value="CBS"/>
    <property type="match status" value="1"/>
</dbReference>
<keyword evidence="1" id="KW-0677">Repeat</keyword>
<reference evidence="5 6" key="1">
    <citation type="journal article" date="2015" name="Fungal Genet. Biol.">
        <title>Evolution of novel wood decay mechanisms in Agaricales revealed by the genome sequences of Fistulina hepatica and Cylindrobasidium torrendii.</title>
        <authorList>
            <person name="Floudas D."/>
            <person name="Held B.W."/>
            <person name="Riley R."/>
            <person name="Nagy L.G."/>
            <person name="Koehler G."/>
            <person name="Ransdell A.S."/>
            <person name="Younus H."/>
            <person name="Chow J."/>
            <person name="Chiniquy J."/>
            <person name="Lipzen A."/>
            <person name="Tritt A."/>
            <person name="Sun H."/>
            <person name="Haridas S."/>
            <person name="LaButti K."/>
            <person name="Ohm R.A."/>
            <person name="Kues U."/>
            <person name="Blanchette R.A."/>
            <person name="Grigoriev I.V."/>
            <person name="Minto R.E."/>
            <person name="Hibbett D.S."/>
        </authorList>
    </citation>
    <scope>NUCLEOTIDE SEQUENCE [LARGE SCALE GENOMIC DNA]</scope>
    <source>
        <strain evidence="5 6">ATCC 64428</strain>
    </source>
</reference>
<dbReference type="GO" id="GO:0042149">
    <property type="term" value="P:cellular response to glucose starvation"/>
    <property type="evidence" value="ECO:0007669"/>
    <property type="project" value="TreeGrafter"/>
</dbReference>
<accession>A0A0D7AAT2</accession>
<dbReference type="InterPro" id="IPR000644">
    <property type="entry name" value="CBS_dom"/>
</dbReference>
<keyword evidence="6" id="KW-1185">Reference proteome</keyword>
<feature type="domain" description="CBS" evidence="4">
    <location>
        <begin position="260"/>
        <end position="319"/>
    </location>
</feature>
<evidence type="ECO:0000256" key="2">
    <source>
        <dbReference type="ARBA" id="ARBA00023122"/>
    </source>
</evidence>
<dbReference type="OrthoDB" id="449052at2759"/>
<proteinExistence type="predicted"/>
<evidence type="ECO:0000313" key="5">
    <source>
        <dbReference type="EMBL" id="KIY47923.1"/>
    </source>
</evidence>
<dbReference type="InterPro" id="IPR050511">
    <property type="entry name" value="AMPK_gamma/SDS23_families"/>
</dbReference>
<dbReference type="PANTHER" id="PTHR13780">
    <property type="entry name" value="AMP-ACTIVATED PROTEIN KINASE, GAMMA REGULATORY SUBUNIT"/>
    <property type="match status" value="1"/>
</dbReference>
<protein>
    <recommendedName>
        <fullName evidence="4">CBS domain-containing protein</fullName>
    </recommendedName>
</protein>
<feature type="region of interest" description="Disordered" evidence="3">
    <location>
        <begin position="334"/>
        <end position="355"/>
    </location>
</feature>
<feature type="non-terminal residue" evidence="5">
    <location>
        <position position="1"/>
    </location>
</feature>
<gene>
    <name evidence="5" type="ORF">FISHEDRAFT_44374</name>
</gene>